<evidence type="ECO:0000256" key="1">
    <source>
        <dbReference type="SAM" id="MobiDB-lite"/>
    </source>
</evidence>
<sequence length="139" mass="15277">ELRVRIAEVGKDGLDSQVGKLAYSMLTARHDVACHKTSRYMPKSPKVSSKCRSKVDQSDKKLSKIGQDAVLSIDLKKSGRASNTSKKMGLSPKSKAVHKKLAVPRKHRVEDELSSQAKAGLRMLFALDEQRVAEAFSSP</sequence>
<reference evidence="2 3" key="1">
    <citation type="journal article" date="2018" name="Front. Plant Sci.">
        <title>Red Clover (Trifolium pratense) and Zigzag Clover (T. medium) - A Picture of Genomic Similarities and Differences.</title>
        <authorList>
            <person name="Dluhosova J."/>
            <person name="Istvanek J."/>
            <person name="Nedelnik J."/>
            <person name="Repkova J."/>
        </authorList>
    </citation>
    <scope>NUCLEOTIDE SEQUENCE [LARGE SCALE GENOMIC DNA]</scope>
    <source>
        <strain evidence="3">cv. 10/8</strain>
        <tissue evidence="2">Leaf</tissue>
    </source>
</reference>
<keyword evidence="3" id="KW-1185">Reference proteome</keyword>
<protein>
    <submittedName>
        <fullName evidence="2">B3 domain-containing protein</fullName>
    </submittedName>
</protein>
<accession>A0A392PMX4</accession>
<feature type="non-terminal residue" evidence="2">
    <location>
        <position position="1"/>
    </location>
</feature>
<name>A0A392PMX4_9FABA</name>
<dbReference type="EMBL" id="LXQA010086449">
    <property type="protein sequence ID" value="MCI12997.1"/>
    <property type="molecule type" value="Genomic_DNA"/>
</dbReference>
<feature type="non-terminal residue" evidence="2">
    <location>
        <position position="139"/>
    </location>
</feature>
<dbReference type="AlphaFoldDB" id="A0A392PMX4"/>
<proteinExistence type="predicted"/>
<feature type="region of interest" description="Disordered" evidence="1">
    <location>
        <begin position="40"/>
        <end position="59"/>
    </location>
</feature>
<feature type="compositionally biased region" description="Basic residues" evidence="1">
    <location>
        <begin position="95"/>
        <end position="107"/>
    </location>
</feature>
<evidence type="ECO:0000313" key="3">
    <source>
        <dbReference type="Proteomes" id="UP000265520"/>
    </source>
</evidence>
<organism evidence="2 3">
    <name type="scientific">Trifolium medium</name>
    <dbReference type="NCBI Taxonomy" id="97028"/>
    <lineage>
        <taxon>Eukaryota</taxon>
        <taxon>Viridiplantae</taxon>
        <taxon>Streptophyta</taxon>
        <taxon>Embryophyta</taxon>
        <taxon>Tracheophyta</taxon>
        <taxon>Spermatophyta</taxon>
        <taxon>Magnoliopsida</taxon>
        <taxon>eudicotyledons</taxon>
        <taxon>Gunneridae</taxon>
        <taxon>Pentapetalae</taxon>
        <taxon>rosids</taxon>
        <taxon>fabids</taxon>
        <taxon>Fabales</taxon>
        <taxon>Fabaceae</taxon>
        <taxon>Papilionoideae</taxon>
        <taxon>50 kb inversion clade</taxon>
        <taxon>NPAAA clade</taxon>
        <taxon>Hologalegina</taxon>
        <taxon>IRL clade</taxon>
        <taxon>Trifolieae</taxon>
        <taxon>Trifolium</taxon>
    </lineage>
</organism>
<feature type="region of interest" description="Disordered" evidence="1">
    <location>
        <begin position="78"/>
        <end position="113"/>
    </location>
</feature>
<dbReference type="Proteomes" id="UP000265520">
    <property type="component" value="Unassembled WGS sequence"/>
</dbReference>
<comment type="caution">
    <text evidence="2">The sequence shown here is derived from an EMBL/GenBank/DDBJ whole genome shotgun (WGS) entry which is preliminary data.</text>
</comment>
<evidence type="ECO:0000313" key="2">
    <source>
        <dbReference type="EMBL" id="MCI12997.1"/>
    </source>
</evidence>